<accession>A0AAD7H9E1</accession>
<organism evidence="2 3">
    <name type="scientific">Mycena maculata</name>
    <dbReference type="NCBI Taxonomy" id="230809"/>
    <lineage>
        <taxon>Eukaryota</taxon>
        <taxon>Fungi</taxon>
        <taxon>Dikarya</taxon>
        <taxon>Basidiomycota</taxon>
        <taxon>Agaricomycotina</taxon>
        <taxon>Agaricomycetes</taxon>
        <taxon>Agaricomycetidae</taxon>
        <taxon>Agaricales</taxon>
        <taxon>Marasmiineae</taxon>
        <taxon>Mycenaceae</taxon>
        <taxon>Mycena</taxon>
    </lineage>
</organism>
<dbReference type="AlphaFoldDB" id="A0AAD7H9E1"/>
<reference evidence="2" key="1">
    <citation type="submission" date="2023-03" db="EMBL/GenBank/DDBJ databases">
        <title>Massive genome expansion in bonnet fungi (Mycena s.s.) driven by repeated elements and novel gene families across ecological guilds.</title>
        <authorList>
            <consortium name="Lawrence Berkeley National Laboratory"/>
            <person name="Harder C.B."/>
            <person name="Miyauchi S."/>
            <person name="Viragh M."/>
            <person name="Kuo A."/>
            <person name="Thoen E."/>
            <person name="Andreopoulos B."/>
            <person name="Lu D."/>
            <person name="Skrede I."/>
            <person name="Drula E."/>
            <person name="Henrissat B."/>
            <person name="Morin E."/>
            <person name="Kohler A."/>
            <person name="Barry K."/>
            <person name="LaButti K."/>
            <person name="Morin E."/>
            <person name="Salamov A."/>
            <person name="Lipzen A."/>
            <person name="Mereny Z."/>
            <person name="Hegedus B."/>
            <person name="Baldrian P."/>
            <person name="Stursova M."/>
            <person name="Weitz H."/>
            <person name="Taylor A."/>
            <person name="Grigoriev I.V."/>
            <person name="Nagy L.G."/>
            <person name="Martin F."/>
            <person name="Kauserud H."/>
        </authorList>
    </citation>
    <scope>NUCLEOTIDE SEQUENCE</scope>
    <source>
        <strain evidence="2">CBHHK188m</strain>
    </source>
</reference>
<feature type="compositionally biased region" description="Polar residues" evidence="1">
    <location>
        <begin position="125"/>
        <end position="135"/>
    </location>
</feature>
<evidence type="ECO:0000313" key="2">
    <source>
        <dbReference type="EMBL" id="KAJ7715013.1"/>
    </source>
</evidence>
<dbReference type="Proteomes" id="UP001215280">
    <property type="component" value="Unassembled WGS sequence"/>
</dbReference>
<protein>
    <submittedName>
        <fullName evidence="2">Uncharacterized protein</fullName>
    </submittedName>
</protein>
<name>A0AAD7H9E1_9AGAR</name>
<feature type="region of interest" description="Disordered" evidence="1">
    <location>
        <begin position="107"/>
        <end position="135"/>
    </location>
</feature>
<feature type="region of interest" description="Disordered" evidence="1">
    <location>
        <begin position="313"/>
        <end position="333"/>
    </location>
</feature>
<evidence type="ECO:0000313" key="3">
    <source>
        <dbReference type="Proteomes" id="UP001215280"/>
    </source>
</evidence>
<gene>
    <name evidence="2" type="ORF">DFH07DRAFT_785680</name>
</gene>
<sequence length="453" mass="50482">MSPEDYNSEDHPQYRTERVRLLKLKIELFKAKERKIDKRKKWVNAVTARQAQMYMDYTNNNLCGSPQVPFADSGVPSADDPTSHKPSNPPKVPRVNLKLPAPLLMAAGSKHSSESQGGAALHKSSPGSANRDSNPNWYQKMLKISRLHRDGSQESFALAGITTFENTQTAQTRIAMRSNGPKSHVGSSEPIWGSFEVGQRRLNKVRSATLDWTNKMCLPGQGTTKCTAVRGGTPFESGDQHNILNYKGLRRDLNLSRVWTKAGDLNIYTDREQRNLCNRHELGTDIETASAYIWHQPHHTTHCISQSLRDAVDPRAPGRASTKPMGAGRGKRRTCPHKTAGWDVCGTSHYLACLCVIRLEEEKVHEWRETVDPPAKEMTTYLDSYLLGLGSADKSVFVDRDLKTRMIYLNPTVRVFKKHARTSIVSTRGAGSGEGEGRRSGGTMMEREVGDGV</sequence>
<feature type="compositionally biased region" description="Basic and acidic residues" evidence="1">
    <location>
        <begin position="435"/>
        <end position="453"/>
    </location>
</feature>
<keyword evidence="3" id="KW-1185">Reference proteome</keyword>
<comment type="caution">
    <text evidence="2">The sequence shown here is derived from an EMBL/GenBank/DDBJ whole genome shotgun (WGS) entry which is preliminary data.</text>
</comment>
<feature type="region of interest" description="Disordered" evidence="1">
    <location>
        <begin position="68"/>
        <end position="95"/>
    </location>
</feature>
<evidence type="ECO:0000256" key="1">
    <source>
        <dbReference type="SAM" id="MobiDB-lite"/>
    </source>
</evidence>
<dbReference type="EMBL" id="JARJLG010000358">
    <property type="protein sequence ID" value="KAJ7715013.1"/>
    <property type="molecule type" value="Genomic_DNA"/>
</dbReference>
<feature type="region of interest" description="Disordered" evidence="1">
    <location>
        <begin position="426"/>
        <end position="453"/>
    </location>
</feature>
<proteinExistence type="predicted"/>